<keyword evidence="1" id="KW-0472">Membrane</keyword>
<keyword evidence="1" id="KW-1133">Transmembrane helix</keyword>
<feature type="transmembrane region" description="Helical" evidence="1">
    <location>
        <begin position="15"/>
        <end position="38"/>
    </location>
</feature>
<dbReference type="RefSeq" id="WP_213434697.1">
    <property type="nucleotide sequence ID" value="NZ_AP024546.1"/>
</dbReference>
<sequence>MDIHRADKAYRNRSLALLALVAALCGVLLWQLNTWLAHMGAVLHSSDPGSTYTWLRRLFAALGLGLALPAGALGIAMRRFALASRLEGRFPPRDWKTWRDVRVLRDRDAFAWARRVEVFGTALLALAAILLAWTAYAWWRYG</sequence>
<evidence type="ECO:0000313" key="3">
    <source>
        <dbReference type="Proteomes" id="UP000680514"/>
    </source>
</evidence>
<proteinExistence type="predicted"/>
<keyword evidence="1" id="KW-0812">Transmembrane</keyword>
<protein>
    <recommendedName>
        <fullName evidence="4">Transmembrane protein</fullName>
    </recommendedName>
</protein>
<dbReference type="EMBL" id="AP024546">
    <property type="protein sequence ID" value="BCT96935.1"/>
    <property type="molecule type" value="Genomic_DNA"/>
</dbReference>
<name>A0ABM7QGU0_9GAMM</name>
<feature type="transmembrane region" description="Helical" evidence="1">
    <location>
        <begin position="58"/>
        <end position="77"/>
    </location>
</feature>
<dbReference type="Proteomes" id="UP000680514">
    <property type="component" value="Chromosome"/>
</dbReference>
<gene>
    <name evidence="2" type="ORF">LYSHEL_28060</name>
</gene>
<evidence type="ECO:0008006" key="4">
    <source>
        <dbReference type="Google" id="ProtNLM"/>
    </source>
</evidence>
<feature type="transmembrane region" description="Helical" evidence="1">
    <location>
        <begin position="118"/>
        <end position="139"/>
    </location>
</feature>
<evidence type="ECO:0000256" key="1">
    <source>
        <dbReference type="SAM" id="Phobius"/>
    </source>
</evidence>
<reference evidence="2 3" key="1">
    <citation type="submission" date="2021-03" db="EMBL/GenBank/DDBJ databases">
        <title>Complete Genome Sequences of Two Lysobacter Strains Isolated from Sea Water (Lysobacter caseinilyticus) and Soil (Lysobacter helvus) in South Korea.</title>
        <authorList>
            <person name="Watanabe Y."/>
            <person name="Arakawa K."/>
        </authorList>
    </citation>
    <scope>NUCLEOTIDE SEQUENCE [LARGE SCALE GENOMIC DNA]</scope>
    <source>
        <strain evidence="2 3">D10</strain>
    </source>
</reference>
<keyword evidence="3" id="KW-1185">Reference proteome</keyword>
<evidence type="ECO:0000313" key="2">
    <source>
        <dbReference type="EMBL" id="BCT96935.1"/>
    </source>
</evidence>
<accession>A0ABM7QGU0</accession>
<organism evidence="2 3">
    <name type="scientific">Lysobacter helvus</name>
    <dbReference type="NCBI Taxonomy" id="2675059"/>
    <lineage>
        <taxon>Bacteria</taxon>
        <taxon>Pseudomonadati</taxon>
        <taxon>Pseudomonadota</taxon>
        <taxon>Gammaproteobacteria</taxon>
        <taxon>Lysobacterales</taxon>
        <taxon>Lysobacteraceae</taxon>
        <taxon>Lysobacter</taxon>
    </lineage>
</organism>